<proteinExistence type="predicted"/>
<dbReference type="Gramene" id="mRNA:HanXRQr2_Chr03g0135611">
    <property type="protein sequence ID" value="CDS:HanXRQr2_Chr03g0135611.1"/>
    <property type="gene ID" value="HanXRQr2_Chr03g0135611"/>
</dbReference>
<protein>
    <submittedName>
        <fullName evidence="1">Uncharacterized protein</fullName>
    </submittedName>
</protein>
<reference evidence="1" key="2">
    <citation type="submission" date="2020-06" db="EMBL/GenBank/DDBJ databases">
        <title>Helianthus annuus Genome sequencing and assembly Release 2.</title>
        <authorList>
            <person name="Gouzy J."/>
            <person name="Langlade N."/>
            <person name="Munos S."/>
        </authorList>
    </citation>
    <scope>NUCLEOTIDE SEQUENCE</scope>
    <source>
        <tissue evidence="1">Leaves</tissue>
    </source>
</reference>
<dbReference type="Proteomes" id="UP000215914">
    <property type="component" value="Unassembled WGS sequence"/>
</dbReference>
<evidence type="ECO:0000313" key="2">
    <source>
        <dbReference type="Proteomes" id="UP000215914"/>
    </source>
</evidence>
<sequence>MISGGWAEIRKYIRLFTNLHNRNSNRMRPSGSDDLQVYKFTCEEWKQEVFRKYKVTKTFDEDYLWKIIMNCSKSTELVSIDEMGDSESTRTKTNSSGAFVCSSSLDWMFM</sequence>
<accession>A0A9K3JK82</accession>
<gene>
    <name evidence="1" type="ORF">HanXRQr2_Chr03g0135611</name>
</gene>
<organism evidence="1 2">
    <name type="scientific">Helianthus annuus</name>
    <name type="common">Common sunflower</name>
    <dbReference type="NCBI Taxonomy" id="4232"/>
    <lineage>
        <taxon>Eukaryota</taxon>
        <taxon>Viridiplantae</taxon>
        <taxon>Streptophyta</taxon>
        <taxon>Embryophyta</taxon>
        <taxon>Tracheophyta</taxon>
        <taxon>Spermatophyta</taxon>
        <taxon>Magnoliopsida</taxon>
        <taxon>eudicotyledons</taxon>
        <taxon>Gunneridae</taxon>
        <taxon>Pentapetalae</taxon>
        <taxon>asterids</taxon>
        <taxon>campanulids</taxon>
        <taxon>Asterales</taxon>
        <taxon>Asteraceae</taxon>
        <taxon>Asteroideae</taxon>
        <taxon>Heliantheae alliance</taxon>
        <taxon>Heliantheae</taxon>
        <taxon>Helianthus</taxon>
    </lineage>
</organism>
<evidence type="ECO:0000313" key="1">
    <source>
        <dbReference type="EMBL" id="KAF5816558.1"/>
    </source>
</evidence>
<name>A0A9K3JK82_HELAN</name>
<keyword evidence="2" id="KW-1185">Reference proteome</keyword>
<dbReference type="AlphaFoldDB" id="A0A9K3JK82"/>
<dbReference type="EMBL" id="MNCJ02000318">
    <property type="protein sequence ID" value="KAF5816558.1"/>
    <property type="molecule type" value="Genomic_DNA"/>
</dbReference>
<reference evidence="1" key="1">
    <citation type="journal article" date="2017" name="Nature">
        <title>The sunflower genome provides insights into oil metabolism, flowering and Asterid evolution.</title>
        <authorList>
            <person name="Badouin H."/>
            <person name="Gouzy J."/>
            <person name="Grassa C.J."/>
            <person name="Murat F."/>
            <person name="Staton S.E."/>
            <person name="Cottret L."/>
            <person name="Lelandais-Briere C."/>
            <person name="Owens G.L."/>
            <person name="Carrere S."/>
            <person name="Mayjonade B."/>
            <person name="Legrand L."/>
            <person name="Gill N."/>
            <person name="Kane N.C."/>
            <person name="Bowers J.E."/>
            <person name="Hubner S."/>
            <person name="Bellec A."/>
            <person name="Berard A."/>
            <person name="Berges H."/>
            <person name="Blanchet N."/>
            <person name="Boniface M.C."/>
            <person name="Brunel D."/>
            <person name="Catrice O."/>
            <person name="Chaidir N."/>
            <person name="Claudel C."/>
            <person name="Donnadieu C."/>
            <person name="Faraut T."/>
            <person name="Fievet G."/>
            <person name="Helmstetter N."/>
            <person name="King M."/>
            <person name="Knapp S.J."/>
            <person name="Lai Z."/>
            <person name="Le Paslier M.C."/>
            <person name="Lippi Y."/>
            <person name="Lorenzon L."/>
            <person name="Mandel J.R."/>
            <person name="Marage G."/>
            <person name="Marchand G."/>
            <person name="Marquand E."/>
            <person name="Bret-Mestries E."/>
            <person name="Morien E."/>
            <person name="Nambeesan S."/>
            <person name="Nguyen T."/>
            <person name="Pegot-Espagnet P."/>
            <person name="Pouilly N."/>
            <person name="Raftis F."/>
            <person name="Sallet E."/>
            <person name="Schiex T."/>
            <person name="Thomas J."/>
            <person name="Vandecasteele C."/>
            <person name="Vares D."/>
            <person name="Vear F."/>
            <person name="Vautrin S."/>
            <person name="Crespi M."/>
            <person name="Mangin B."/>
            <person name="Burke J.M."/>
            <person name="Salse J."/>
            <person name="Munos S."/>
            <person name="Vincourt P."/>
            <person name="Rieseberg L.H."/>
            <person name="Langlade N.B."/>
        </authorList>
    </citation>
    <scope>NUCLEOTIDE SEQUENCE</scope>
    <source>
        <tissue evidence="1">Leaves</tissue>
    </source>
</reference>
<comment type="caution">
    <text evidence="1">The sequence shown here is derived from an EMBL/GenBank/DDBJ whole genome shotgun (WGS) entry which is preliminary data.</text>
</comment>